<comment type="caution">
    <text evidence="1">The sequence shown here is derived from an EMBL/GenBank/DDBJ whole genome shotgun (WGS) entry which is preliminary data.</text>
</comment>
<dbReference type="PROSITE" id="PS51257">
    <property type="entry name" value="PROKAR_LIPOPROTEIN"/>
    <property type="match status" value="1"/>
</dbReference>
<evidence type="ECO:0000313" key="2">
    <source>
        <dbReference type="Proteomes" id="UP001165430"/>
    </source>
</evidence>
<dbReference type="Proteomes" id="UP001165430">
    <property type="component" value="Unassembled WGS sequence"/>
</dbReference>
<dbReference type="RefSeq" id="WP_241413202.1">
    <property type="nucleotide sequence ID" value="NZ_JAKZGO010000011.1"/>
</dbReference>
<dbReference type="EMBL" id="JAKZGO010000011">
    <property type="protein sequence ID" value="MCH7414618.1"/>
    <property type="molecule type" value="Genomic_DNA"/>
</dbReference>
<protein>
    <recommendedName>
        <fullName evidence="3">TolB-like 6-blade propeller-like</fullName>
    </recommendedName>
</protein>
<keyword evidence="2" id="KW-1185">Reference proteome</keyword>
<organism evidence="1 2">
    <name type="scientific">Belliella alkalica</name>
    <dbReference type="NCBI Taxonomy" id="1730871"/>
    <lineage>
        <taxon>Bacteria</taxon>
        <taxon>Pseudomonadati</taxon>
        <taxon>Bacteroidota</taxon>
        <taxon>Cytophagia</taxon>
        <taxon>Cytophagales</taxon>
        <taxon>Cyclobacteriaceae</taxon>
        <taxon>Belliella</taxon>
    </lineage>
</organism>
<accession>A0ABS9VDU5</accession>
<evidence type="ECO:0008006" key="3">
    <source>
        <dbReference type="Google" id="ProtNLM"/>
    </source>
</evidence>
<evidence type="ECO:0000313" key="1">
    <source>
        <dbReference type="EMBL" id="MCH7414618.1"/>
    </source>
</evidence>
<reference evidence="1" key="1">
    <citation type="submission" date="2022-03" db="EMBL/GenBank/DDBJ databases">
        <title>De novo assembled genomes of Belliella spp. (Cyclobacteriaceae) strains.</title>
        <authorList>
            <person name="Szabo A."/>
            <person name="Korponai K."/>
            <person name="Felfoldi T."/>
        </authorList>
    </citation>
    <scope>NUCLEOTIDE SEQUENCE</scope>
    <source>
        <strain evidence="1">DSM 111903</strain>
    </source>
</reference>
<gene>
    <name evidence="1" type="ORF">MM213_14050</name>
</gene>
<proteinExistence type="predicted"/>
<name>A0ABS9VDU5_9BACT</name>
<sequence length="378" mass="44008">MKSQIAKQLYVFAFLLGIFFISSCSNSGRSEGTTISYELMQVDSFRVDRENRIRILDFNSNRSEYLAFDLVTEEFVQLDQRGKVLNAVMKQGEGPDEYNTSILAASFNHEDDGYFLQSSNEFIWYSDDWKVKERLHIPAYHTIFTYNGPKLNVPYFRIKDSSSPYFLTSFFSGIQVNTFETKDDLSEEMMIEYYNPSKDSLEWALPFDKQYFSSSELSEKKISPKQIYVLNREANLMYLTFENSKTIGVYDLSKDFELKQTLPYEHQNFIPTNKSRNIALFSLGSDKLALLYYSGLSEGDIQLKKDADTDYLFYQDPALFRFLIIEKDGSGSHEIMFPSSGEPHSEVVKLPDNRILIRKKDNPNIEQEYSDYLVFELK</sequence>